<keyword evidence="1" id="KW-0472">Membrane</keyword>
<sequence>MLWFSLTSVQLQLSSTTNPYVKSDLLLRGHSLQSHAKLPAVAITVQYGQEAGVVQILFLLTIFPISFQVLTAFPSAVKGILIQGAASMWTFQIPAYFSIWQNLCRIS</sequence>
<feature type="transmembrane region" description="Helical" evidence="1">
    <location>
        <begin position="53"/>
        <end position="73"/>
    </location>
</feature>
<accession>A0ABP0TZ72</accession>
<dbReference type="Proteomes" id="UP001497512">
    <property type="component" value="Chromosome 17"/>
</dbReference>
<name>A0ABP0TZ72_9BRYO</name>
<keyword evidence="1" id="KW-1133">Transmembrane helix</keyword>
<keyword evidence="1" id="KW-0812">Transmembrane</keyword>
<evidence type="ECO:0000313" key="3">
    <source>
        <dbReference type="Proteomes" id="UP001497512"/>
    </source>
</evidence>
<dbReference type="EMBL" id="OZ019909">
    <property type="protein sequence ID" value="CAK9209077.1"/>
    <property type="molecule type" value="Genomic_DNA"/>
</dbReference>
<gene>
    <name evidence="2" type="ORF">CSSPTR1EN2_LOCUS9503</name>
</gene>
<reference evidence="2" key="1">
    <citation type="submission" date="2024-02" db="EMBL/GenBank/DDBJ databases">
        <authorList>
            <consortium name="ELIXIR-Norway"/>
            <consortium name="Elixir Norway"/>
        </authorList>
    </citation>
    <scope>NUCLEOTIDE SEQUENCE</scope>
</reference>
<proteinExistence type="predicted"/>
<organism evidence="2 3">
    <name type="scientific">Sphagnum troendelagicum</name>
    <dbReference type="NCBI Taxonomy" id="128251"/>
    <lineage>
        <taxon>Eukaryota</taxon>
        <taxon>Viridiplantae</taxon>
        <taxon>Streptophyta</taxon>
        <taxon>Embryophyta</taxon>
        <taxon>Bryophyta</taxon>
        <taxon>Sphagnophytina</taxon>
        <taxon>Sphagnopsida</taxon>
        <taxon>Sphagnales</taxon>
        <taxon>Sphagnaceae</taxon>
        <taxon>Sphagnum</taxon>
    </lineage>
</organism>
<protein>
    <submittedName>
        <fullName evidence="2">Uncharacterized protein</fullName>
    </submittedName>
</protein>
<evidence type="ECO:0000256" key="1">
    <source>
        <dbReference type="SAM" id="Phobius"/>
    </source>
</evidence>
<evidence type="ECO:0000313" key="2">
    <source>
        <dbReference type="EMBL" id="CAK9209077.1"/>
    </source>
</evidence>
<keyword evidence="3" id="KW-1185">Reference proteome</keyword>